<evidence type="ECO:0000313" key="2">
    <source>
        <dbReference type="Proteomes" id="UP001501645"/>
    </source>
</evidence>
<protein>
    <submittedName>
        <fullName evidence="1">Uncharacterized protein</fullName>
    </submittedName>
</protein>
<comment type="caution">
    <text evidence="1">The sequence shown here is derived from an EMBL/GenBank/DDBJ whole genome shotgun (WGS) entry which is preliminary data.</text>
</comment>
<reference evidence="2" key="1">
    <citation type="journal article" date="2019" name="Int. J. Syst. Evol. Microbiol.">
        <title>The Global Catalogue of Microorganisms (GCM) 10K type strain sequencing project: providing services to taxonomists for standard genome sequencing and annotation.</title>
        <authorList>
            <consortium name="The Broad Institute Genomics Platform"/>
            <consortium name="The Broad Institute Genome Sequencing Center for Infectious Disease"/>
            <person name="Wu L."/>
            <person name="Ma J."/>
        </authorList>
    </citation>
    <scope>NUCLEOTIDE SEQUENCE [LARGE SCALE GENOMIC DNA]</scope>
    <source>
        <strain evidence="2">JCM 18537</strain>
    </source>
</reference>
<name>A0ABP9A674_9MICO</name>
<proteinExistence type="predicted"/>
<dbReference type="Proteomes" id="UP001501645">
    <property type="component" value="Unassembled WGS sequence"/>
</dbReference>
<sequence>MREVNVRRQNGHRRTELRKRVLAEETHCHLCGGWVDKTLSMTPGKHGPRCAGDCAGCIPHDMRAEVDEIIPVSRGGDPYARTNTRLAHR</sequence>
<keyword evidence="2" id="KW-1185">Reference proteome</keyword>
<accession>A0ABP9A674</accession>
<evidence type="ECO:0000313" key="1">
    <source>
        <dbReference type="EMBL" id="GAA4774544.1"/>
    </source>
</evidence>
<dbReference type="EMBL" id="BAABKO010000003">
    <property type="protein sequence ID" value="GAA4774544.1"/>
    <property type="molecule type" value="Genomic_DNA"/>
</dbReference>
<organism evidence="1 2">
    <name type="scientific">Microbacterium gilvum</name>
    <dbReference type="NCBI Taxonomy" id="1336204"/>
    <lineage>
        <taxon>Bacteria</taxon>
        <taxon>Bacillati</taxon>
        <taxon>Actinomycetota</taxon>
        <taxon>Actinomycetes</taxon>
        <taxon>Micrococcales</taxon>
        <taxon>Microbacteriaceae</taxon>
        <taxon>Microbacterium</taxon>
    </lineage>
</organism>
<dbReference type="Gene3D" id="1.10.30.50">
    <property type="match status" value="1"/>
</dbReference>
<gene>
    <name evidence="1" type="ORF">GCM10023351_18680</name>
</gene>